<evidence type="ECO:0000256" key="5">
    <source>
        <dbReference type="ARBA" id="ARBA00022676"/>
    </source>
</evidence>
<keyword evidence="12" id="KW-0131">Cell cycle</keyword>
<comment type="similarity">
    <text evidence="16">Belongs to the SEDS family. FtsW subfamily.</text>
</comment>
<keyword evidence="3" id="KW-1003">Cell membrane</keyword>
<gene>
    <name evidence="23" type="ORF">A2438_08595</name>
</gene>
<keyword evidence="6" id="KW-0808">Transferase</keyword>
<evidence type="ECO:0000256" key="12">
    <source>
        <dbReference type="ARBA" id="ARBA00023306"/>
    </source>
</evidence>
<dbReference type="Proteomes" id="UP000179242">
    <property type="component" value="Unassembled WGS sequence"/>
</dbReference>
<comment type="pathway">
    <text evidence="2">Cell wall biogenesis; peptidoglycan biosynthesis.</text>
</comment>
<evidence type="ECO:0000256" key="2">
    <source>
        <dbReference type="ARBA" id="ARBA00004752"/>
    </source>
</evidence>
<reference evidence="23 24" key="1">
    <citation type="journal article" date="2016" name="Nat. Commun.">
        <title>Thousands of microbial genomes shed light on interconnected biogeochemical processes in an aquifer system.</title>
        <authorList>
            <person name="Anantharaman K."/>
            <person name="Brown C.T."/>
            <person name="Hug L.A."/>
            <person name="Sharon I."/>
            <person name="Castelle C.J."/>
            <person name="Probst A.J."/>
            <person name="Thomas B.C."/>
            <person name="Singh A."/>
            <person name="Wilkins M.J."/>
            <person name="Karaoz U."/>
            <person name="Brodie E.L."/>
            <person name="Williams K.H."/>
            <person name="Hubbard S.S."/>
            <person name="Banfield J.F."/>
        </authorList>
    </citation>
    <scope>NUCLEOTIDE SEQUENCE [LARGE SCALE GENOMIC DNA]</scope>
</reference>
<keyword evidence="7 22" id="KW-0812">Transmembrane</keyword>
<evidence type="ECO:0000256" key="22">
    <source>
        <dbReference type="SAM" id="Phobius"/>
    </source>
</evidence>
<dbReference type="GO" id="GO:0015648">
    <property type="term" value="F:lipid-linked peptidoglycan transporter activity"/>
    <property type="evidence" value="ECO:0007669"/>
    <property type="project" value="TreeGrafter"/>
</dbReference>
<dbReference type="GO" id="GO:0009252">
    <property type="term" value="P:peptidoglycan biosynthetic process"/>
    <property type="evidence" value="ECO:0007669"/>
    <property type="project" value="UniProtKB-KW"/>
</dbReference>
<evidence type="ECO:0000313" key="23">
    <source>
        <dbReference type="EMBL" id="OGC39598.1"/>
    </source>
</evidence>
<sequence>MKKKHPDYLFISLLAVMVIIGIIMILSAGSAMALKNTGDSFYYFKRHLFYLFLGLAFFYFGMNLDLATLRKRSFLFLTVAFLFSFMVFIPGFGKTMGGASRWIDFFGISFQPSELLKVALVIFLPHLLVLWEGKKIVPILGIVVIAVFPILLQPDLGTTLAIVGSSFLLLFIAGIKLYYMGIILFLGAAAVTALSIASPYRMRRLTSFLDPFKDPLGSGYQIIQSLIAVSSGGIFGVGLGNSRQKFLYLPQQYADFIFAIMCEEFGLIGASVFIVFLIVFLTRGFWVSSRASDPYSSLLGASIMSMFAVQAFMNIAVVIDLIPTTGLPLPFISYGGTSIVINLFAAGIVANISRAKR</sequence>
<feature type="transmembrane region" description="Helical" evidence="22">
    <location>
        <begin position="331"/>
        <end position="352"/>
    </location>
</feature>
<feature type="transmembrane region" description="Helical" evidence="22">
    <location>
        <begin position="220"/>
        <end position="239"/>
    </location>
</feature>
<dbReference type="AlphaFoldDB" id="A0A1F4U3P5"/>
<proteinExistence type="inferred from homology"/>
<evidence type="ECO:0000256" key="21">
    <source>
        <dbReference type="ARBA" id="ARBA00049966"/>
    </source>
</evidence>
<feature type="transmembrane region" description="Helical" evidence="22">
    <location>
        <begin position="298"/>
        <end position="319"/>
    </location>
</feature>
<dbReference type="InterPro" id="IPR013437">
    <property type="entry name" value="FtsW"/>
</dbReference>
<evidence type="ECO:0000256" key="3">
    <source>
        <dbReference type="ARBA" id="ARBA00022475"/>
    </source>
</evidence>
<comment type="catalytic activity">
    <reaction evidence="20">
        <text>[GlcNAc-(1-&gt;4)-Mur2Ac(oyl-L-Ala-gamma-D-Glu-L-Lys-D-Ala-D-Ala)](n)-di-trans,octa-cis-undecaprenyl diphosphate + beta-D-GlcNAc-(1-&gt;4)-Mur2Ac(oyl-L-Ala-gamma-D-Glu-L-Lys-D-Ala-D-Ala)-di-trans,octa-cis-undecaprenyl diphosphate = [GlcNAc-(1-&gt;4)-Mur2Ac(oyl-L-Ala-gamma-D-Glu-L-Lys-D-Ala-D-Ala)](n+1)-di-trans,octa-cis-undecaprenyl diphosphate + di-trans,octa-cis-undecaprenyl diphosphate + H(+)</text>
        <dbReference type="Rhea" id="RHEA:23708"/>
        <dbReference type="Rhea" id="RHEA-COMP:9602"/>
        <dbReference type="Rhea" id="RHEA-COMP:9603"/>
        <dbReference type="ChEBI" id="CHEBI:15378"/>
        <dbReference type="ChEBI" id="CHEBI:58405"/>
        <dbReference type="ChEBI" id="CHEBI:60033"/>
        <dbReference type="ChEBI" id="CHEBI:78435"/>
        <dbReference type="EC" id="2.4.99.28"/>
    </reaction>
</comment>
<dbReference type="GO" id="GO:0008360">
    <property type="term" value="P:regulation of cell shape"/>
    <property type="evidence" value="ECO:0007669"/>
    <property type="project" value="UniProtKB-KW"/>
</dbReference>
<dbReference type="Pfam" id="PF01098">
    <property type="entry name" value="FTSW_RODA_SPOVE"/>
    <property type="match status" value="1"/>
</dbReference>
<dbReference type="GO" id="GO:0032153">
    <property type="term" value="C:cell division site"/>
    <property type="evidence" value="ECO:0007669"/>
    <property type="project" value="TreeGrafter"/>
</dbReference>
<keyword evidence="5" id="KW-0328">Glycosyltransferase</keyword>
<feature type="transmembrane region" description="Helical" evidence="22">
    <location>
        <begin position="267"/>
        <end position="286"/>
    </location>
</feature>
<keyword evidence="9" id="KW-0573">Peptidoglycan synthesis</keyword>
<name>A0A1F4U3P5_UNCSA</name>
<evidence type="ECO:0000256" key="10">
    <source>
        <dbReference type="ARBA" id="ARBA00022989"/>
    </source>
</evidence>
<evidence type="ECO:0000256" key="16">
    <source>
        <dbReference type="ARBA" id="ARBA00038053"/>
    </source>
</evidence>
<evidence type="ECO:0000256" key="1">
    <source>
        <dbReference type="ARBA" id="ARBA00004651"/>
    </source>
</evidence>
<evidence type="ECO:0000256" key="11">
    <source>
        <dbReference type="ARBA" id="ARBA00023136"/>
    </source>
</evidence>
<keyword evidence="11 22" id="KW-0472">Membrane</keyword>
<evidence type="ECO:0000256" key="20">
    <source>
        <dbReference type="ARBA" id="ARBA00049902"/>
    </source>
</evidence>
<comment type="function">
    <text evidence="21">Peptidoglycan polymerase that is essential for cell division.</text>
</comment>
<keyword evidence="13" id="KW-0961">Cell wall biogenesis/degradation</keyword>
<feature type="transmembrane region" description="Helical" evidence="22">
    <location>
        <begin position="48"/>
        <end position="67"/>
    </location>
</feature>
<comment type="subcellular location">
    <subcellularLocation>
        <location evidence="1">Cell membrane</location>
        <topology evidence="1">Multi-pass membrane protein</topology>
    </subcellularLocation>
</comment>
<dbReference type="GO" id="GO:0071555">
    <property type="term" value="P:cell wall organization"/>
    <property type="evidence" value="ECO:0007669"/>
    <property type="project" value="UniProtKB-KW"/>
</dbReference>
<dbReference type="NCBIfam" id="TIGR02614">
    <property type="entry name" value="ftsW"/>
    <property type="match status" value="1"/>
</dbReference>
<evidence type="ECO:0000256" key="13">
    <source>
        <dbReference type="ARBA" id="ARBA00023316"/>
    </source>
</evidence>
<feature type="transmembrane region" description="Helical" evidence="22">
    <location>
        <begin position="7"/>
        <end position="28"/>
    </location>
</feature>
<evidence type="ECO:0000256" key="6">
    <source>
        <dbReference type="ARBA" id="ARBA00022679"/>
    </source>
</evidence>
<feature type="transmembrane region" description="Helical" evidence="22">
    <location>
        <begin position="74"/>
        <end position="93"/>
    </location>
</feature>
<dbReference type="EMBL" id="MEUJ01000008">
    <property type="protein sequence ID" value="OGC39598.1"/>
    <property type="molecule type" value="Genomic_DNA"/>
</dbReference>
<keyword evidence="8" id="KW-0133">Cell shape</keyword>
<protein>
    <recommendedName>
        <fullName evidence="17">Probable peptidoglycan glycosyltransferase FtsW</fullName>
        <ecNumber evidence="19">2.4.99.28</ecNumber>
    </recommendedName>
    <alternativeName>
        <fullName evidence="18">Cell division protein FtsW</fullName>
    </alternativeName>
    <alternativeName>
        <fullName evidence="15">Cell wall polymerase</fullName>
    </alternativeName>
    <alternativeName>
        <fullName evidence="14">Peptidoglycan polymerase</fullName>
    </alternativeName>
</protein>
<evidence type="ECO:0000313" key="24">
    <source>
        <dbReference type="Proteomes" id="UP000179242"/>
    </source>
</evidence>
<keyword evidence="10 22" id="KW-1133">Transmembrane helix</keyword>
<dbReference type="PANTHER" id="PTHR30474:SF2">
    <property type="entry name" value="PEPTIDOGLYCAN GLYCOSYLTRANSFERASE FTSW-RELATED"/>
    <property type="match status" value="1"/>
</dbReference>
<evidence type="ECO:0000256" key="7">
    <source>
        <dbReference type="ARBA" id="ARBA00022692"/>
    </source>
</evidence>
<evidence type="ECO:0000256" key="9">
    <source>
        <dbReference type="ARBA" id="ARBA00022984"/>
    </source>
</evidence>
<dbReference type="GO" id="GO:0051301">
    <property type="term" value="P:cell division"/>
    <property type="evidence" value="ECO:0007669"/>
    <property type="project" value="UniProtKB-KW"/>
</dbReference>
<organism evidence="23 24">
    <name type="scientific">candidate division WOR-1 bacterium RIFOXYC2_FULL_46_14</name>
    <dbReference type="NCBI Taxonomy" id="1802587"/>
    <lineage>
        <taxon>Bacteria</taxon>
        <taxon>Bacillati</taxon>
        <taxon>Saganbacteria</taxon>
    </lineage>
</organism>
<keyword evidence="4 23" id="KW-0132">Cell division</keyword>
<evidence type="ECO:0000256" key="17">
    <source>
        <dbReference type="ARBA" id="ARBA00041185"/>
    </source>
</evidence>
<dbReference type="InterPro" id="IPR001182">
    <property type="entry name" value="FtsW/RodA"/>
</dbReference>
<evidence type="ECO:0000256" key="18">
    <source>
        <dbReference type="ARBA" id="ARBA00041418"/>
    </source>
</evidence>
<feature type="transmembrane region" description="Helical" evidence="22">
    <location>
        <begin position="136"/>
        <end position="152"/>
    </location>
</feature>
<evidence type="ECO:0000256" key="4">
    <source>
        <dbReference type="ARBA" id="ARBA00022618"/>
    </source>
</evidence>
<feature type="transmembrane region" description="Helical" evidence="22">
    <location>
        <begin position="182"/>
        <end position="200"/>
    </location>
</feature>
<evidence type="ECO:0000256" key="19">
    <source>
        <dbReference type="ARBA" id="ARBA00044770"/>
    </source>
</evidence>
<dbReference type="EC" id="2.4.99.28" evidence="19"/>
<evidence type="ECO:0000256" key="14">
    <source>
        <dbReference type="ARBA" id="ARBA00032370"/>
    </source>
</evidence>
<dbReference type="GO" id="GO:0005886">
    <property type="term" value="C:plasma membrane"/>
    <property type="evidence" value="ECO:0007669"/>
    <property type="project" value="UniProtKB-SubCell"/>
</dbReference>
<dbReference type="PANTHER" id="PTHR30474">
    <property type="entry name" value="CELL CYCLE PROTEIN"/>
    <property type="match status" value="1"/>
</dbReference>
<evidence type="ECO:0000256" key="8">
    <source>
        <dbReference type="ARBA" id="ARBA00022960"/>
    </source>
</evidence>
<evidence type="ECO:0000256" key="15">
    <source>
        <dbReference type="ARBA" id="ARBA00033270"/>
    </source>
</evidence>
<comment type="caution">
    <text evidence="23">The sequence shown here is derived from an EMBL/GenBank/DDBJ whole genome shotgun (WGS) entry which is preliminary data.</text>
</comment>
<dbReference type="GO" id="GO:0008955">
    <property type="term" value="F:peptidoglycan glycosyltransferase activity"/>
    <property type="evidence" value="ECO:0007669"/>
    <property type="project" value="UniProtKB-EC"/>
</dbReference>
<feature type="transmembrane region" description="Helical" evidence="22">
    <location>
        <begin position="105"/>
        <end position="124"/>
    </location>
</feature>
<accession>A0A1F4U3P5</accession>